<feature type="region of interest" description="Disordered" evidence="1">
    <location>
        <begin position="166"/>
        <end position="196"/>
    </location>
</feature>
<dbReference type="OrthoDB" id="3365211at2759"/>
<sequence>MADNSDGRRRSSTTTSATTFTTTTTTQGPQIITTTSYTLANPQATTSTTNTPSNTTITHPTVTTSHQFPVPRTPSPAAAIGTGRRPSIRIRYHGAESPLPEAQTDWQANRRRSSSEPQRPQLAAILQPQGDDDDLEIRRYVSATPLQTLHEEGSGAAPRQFLPVTPAVPPKNPKRPGWGRQLSSISLRPRAQPGQDAPMVEYDSEVVDMLDVIDPEVSTLTTLNNVQNSLFIPNLGWLYNRQPTYDLSQSTSSDSSDEEAGIALGYPEQDVSQETEQGAHTTSRPAELSRLNTSNTISSVLTGMSEGHNYAVLPHGASLPGWTSEDKAVLNDHVRHLLHSRRERFKRSMRGFGRYVRKPVGFLVTLYAFLLTFWGAAWVLFLIGWLSVGDRQAYFIEICDQILTALFCVVGIGMAPWRAVDTYHMIFVAKYAHRTWRLRKEQGLPALRDPNELPTRPEIHAWEKAEDIEPVGEETVLTAEQQQKLEYHQNKLAKSHTFYKPHETTTHNAFSVKLLIAIVVLLDCHSLFQMALGGTTWGIYYKVRPKELTAVILTCSISCNISAGITIGFGDRKSRKKLVVEQMFRQDVTKDALKMMKKERGLKTSGIGSVKKKKAKKDMQRRRGHTIEEEPED</sequence>
<accession>A0A9P9DR62</accession>
<evidence type="ECO:0000313" key="3">
    <source>
        <dbReference type="EMBL" id="KAH7123577.1"/>
    </source>
</evidence>
<keyword evidence="2" id="KW-1133">Transmembrane helix</keyword>
<comment type="caution">
    <text evidence="3">The sequence shown here is derived from an EMBL/GenBank/DDBJ whole genome shotgun (WGS) entry which is preliminary data.</text>
</comment>
<dbReference type="PANTHER" id="PTHR35872:SF2">
    <property type="entry name" value="INTEGRAL MEMBRANE PROTEIN (AFU_ORTHOLOGUE AFUA_5G07110)"/>
    <property type="match status" value="1"/>
</dbReference>
<reference evidence="3" key="1">
    <citation type="journal article" date="2021" name="Nat. Commun.">
        <title>Genetic determinants of endophytism in the Arabidopsis root mycobiome.</title>
        <authorList>
            <person name="Mesny F."/>
            <person name="Miyauchi S."/>
            <person name="Thiergart T."/>
            <person name="Pickel B."/>
            <person name="Atanasova L."/>
            <person name="Karlsson M."/>
            <person name="Huettel B."/>
            <person name="Barry K.W."/>
            <person name="Haridas S."/>
            <person name="Chen C."/>
            <person name="Bauer D."/>
            <person name="Andreopoulos W."/>
            <person name="Pangilinan J."/>
            <person name="LaButti K."/>
            <person name="Riley R."/>
            <person name="Lipzen A."/>
            <person name="Clum A."/>
            <person name="Drula E."/>
            <person name="Henrissat B."/>
            <person name="Kohler A."/>
            <person name="Grigoriev I.V."/>
            <person name="Martin F.M."/>
            <person name="Hacquard S."/>
        </authorList>
    </citation>
    <scope>NUCLEOTIDE SEQUENCE</scope>
    <source>
        <strain evidence="3">MPI-CAGE-CH-0243</strain>
    </source>
</reference>
<feature type="compositionally biased region" description="Basic residues" evidence="1">
    <location>
        <begin position="610"/>
        <end position="624"/>
    </location>
</feature>
<feature type="transmembrane region" description="Helical" evidence="2">
    <location>
        <begin position="510"/>
        <end position="528"/>
    </location>
</feature>
<dbReference type="InterPro" id="IPR021369">
    <property type="entry name" value="DUF2985"/>
</dbReference>
<evidence type="ECO:0000313" key="4">
    <source>
        <dbReference type="Proteomes" id="UP000700596"/>
    </source>
</evidence>
<dbReference type="PANTHER" id="PTHR35872">
    <property type="entry name" value="INTEGRAL MEMBRANE PROTEIN (AFU_ORTHOLOGUE AFUA_5G07110)"/>
    <property type="match status" value="1"/>
</dbReference>
<gene>
    <name evidence="3" type="ORF">B0J11DRAFT_315410</name>
</gene>
<dbReference type="Pfam" id="PF11204">
    <property type="entry name" value="DUF2985"/>
    <property type="match status" value="1"/>
</dbReference>
<feature type="compositionally biased region" description="Polar residues" evidence="1">
    <location>
        <begin position="270"/>
        <end position="289"/>
    </location>
</feature>
<evidence type="ECO:0008006" key="5">
    <source>
        <dbReference type="Google" id="ProtNLM"/>
    </source>
</evidence>
<dbReference type="EMBL" id="JAGMWT010000008">
    <property type="protein sequence ID" value="KAH7123577.1"/>
    <property type="molecule type" value="Genomic_DNA"/>
</dbReference>
<keyword evidence="2" id="KW-0812">Transmembrane</keyword>
<proteinExistence type="predicted"/>
<feature type="compositionally biased region" description="Low complexity" evidence="1">
    <location>
        <begin position="12"/>
        <end position="65"/>
    </location>
</feature>
<evidence type="ECO:0000256" key="1">
    <source>
        <dbReference type="SAM" id="MobiDB-lite"/>
    </source>
</evidence>
<feature type="region of interest" description="Disordered" evidence="1">
    <location>
        <begin position="600"/>
        <end position="633"/>
    </location>
</feature>
<feature type="transmembrane region" description="Helical" evidence="2">
    <location>
        <begin position="548"/>
        <end position="569"/>
    </location>
</feature>
<keyword evidence="4" id="KW-1185">Reference proteome</keyword>
<feature type="transmembrane region" description="Helical" evidence="2">
    <location>
        <begin position="394"/>
        <end position="417"/>
    </location>
</feature>
<keyword evidence="2" id="KW-0472">Membrane</keyword>
<dbReference type="Proteomes" id="UP000700596">
    <property type="component" value="Unassembled WGS sequence"/>
</dbReference>
<feature type="region of interest" description="Disordered" evidence="1">
    <location>
        <begin position="1"/>
        <end position="120"/>
    </location>
</feature>
<feature type="region of interest" description="Disordered" evidence="1">
    <location>
        <begin position="269"/>
        <end position="289"/>
    </location>
</feature>
<feature type="transmembrane region" description="Helical" evidence="2">
    <location>
        <begin position="360"/>
        <end position="388"/>
    </location>
</feature>
<protein>
    <recommendedName>
        <fullName evidence="5">Integral membrane protein</fullName>
    </recommendedName>
</protein>
<organism evidence="3 4">
    <name type="scientific">Dendryphion nanum</name>
    <dbReference type="NCBI Taxonomy" id="256645"/>
    <lineage>
        <taxon>Eukaryota</taxon>
        <taxon>Fungi</taxon>
        <taxon>Dikarya</taxon>
        <taxon>Ascomycota</taxon>
        <taxon>Pezizomycotina</taxon>
        <taxon>Dothideomycetes</taxon>
        <taxon>Pleosporomycetidae</taxon>
        <taxon>Pleosporales</taxon>
        <taxon>Torulaceae</taxon>
        <taxon>Dendryphion</taxon>
    </lineage>
</organism>
<name>A0A9P9DR62_9PLEO</name>
<evidence type="ECO:0000256" key="2">
    <source>
        <dbReference type="SAM" id="Phobius"/>
    </source>
</evidence>
<dbReference type="AlphaFoldDB" id="A0A9P9DR62"/>